<keyword evidence="2" id="KW-1185">Reference proteome</keyword>
<sequence length="153" mass="18004">SSEDLQDVYFTSGDSFAWFVPPFIEVTSQSRHLAIYMDNASDQHRWCMKMVEVARELFPKLLKERRRKMTGACWLSSELLRLFQRLDQVALCGPILASIQQQYKAYFKPEVLPKSVAVTLYFHWGKYLVTEQKFGEATERLNWALENCCEEHR</sequence>
<evidence type="ECO:0000313" key="2">
    <source>
        <dbReference type="Proteomes" id="UP000007800"/>
    </source>
</evidence>
<organism evidence="2">
    <name type="scientific">Perkinsus marinus (strain ATCC 50983 / TXsc)</name>
    <dbReference type="NCBI Taxonomy" id="423536"/>
    <lineage>
        <taxon>Eukaryota</taxon>
        <taxon>Sar</taxon>
        <taxon>Alveolata</taxon>
        <taxon>Perkinsozoa</taxon>
        <taxon>Perkinsea</taxon>
        <taxon>Perkinsida</taxon>
        <taxon>Perkinsidae</taxon>
        <taxon>Perkinsus</taxon>
    </lineage>
</organism>
<name>C5LN81_PERM5</name>
<feature type="non-terminal residue" evidence="1">
    <location>
        <position position="153"/>
    </location>
</feature>
<dbReference type="OrthoDB" id="10252687at2759"/>
<accession>C5LN81</accession>
<dbReference type="Proteomes" id="UP000007800">
    <property type="component" value="Unassembled WGS sequence"/>
</dbReference>
<dbReference type="InParanoid" id="C5LN81"/>
<proteinExistence type="predicted"/>
<feature type="non-terminal residue" evidence="1">
    <location>
        <position position="1"/>
    </location>
</feature>
<gene>
    <name evidence="1" type="ORF">Pmar_PMAR012973</name>
</gene>
<dbReference type="EMBL" id="GG683716">
    <property type="protein sequence ID" value="EER01815.1"/>
    <property type="molecule type" value="Genomic_DNA"/>
</dbReference>
<reference evidence="1 2" key="1">
    <citation type="submission" date="2008-07" db="EMBL/GenBank/DDBJ databases">
        <authorList>
            <person name="El-Sayed N."/>
            <person name="Caler E."/>
            <person name="Inman J."/>
            <person name="Amedeo P."/>
            <person name="Hass B."/>
            <person name="Wortman J."/>
        </authorList>
    </citation>
    <scope>NUCLEOTIDE SEQUENCE [LARGE SCALE GENOMIC DNA]</scope>
    <source>
        <strain evidence="2">ATCC 50983 / TXsc</strain>
    </source>
</reference>
<protein>
    <submittedName>
        <fullName evidence="1">Uncharacterized protein</fullName>
    </submittedName>
</protein>
<dbReference type="AlphaFoldDB" id="C5LN81"/>
<evidence type="ECO:0000313" key="1">
    <source>
        <dbReference type="EMBL" id="EER01815.1"/>
    </source>
</evidence>
<dbReference type="GeneID" id="9040416"/>
<dbReference type="RefSeq" id="XP_002769097.1">
    <property type="nucleotide sequence ID" value="XM_002769051.1"/>
</dbReference>